<dbReference type="EMBL" id="QXTE01000241">
    <property type="protein sequence ID" value="TFK01063.1"/>
    <property type="molecule type" value="Genomic_DNA"/>
</dbReference>
<evidence type="ECO:0000313" key="2">
    <source>
        <dbReference type="EMBL" id="TFK01063.1"/>
    </source>
</evidence>
<gene>
    <name evidence="2" type="ORF">DR999_PMT16749</name>
</gene>
<accession>A0A4D9E1C0</accession>
<feature type="compositionally biased region" description="Basic and acidic residues" evidence="1">
    <location>
        <begin position="167"/>
        <end position="177"/>
    </location>
</feature>
<dbReference type="PRINTS" id="PR01217">
    <property type="entry name" value="PRICHEXTENSN"/>
</dbReference>
<keyword evidence="3" id="KW-1185">Reference proteome</keyword>
<reference evidence="2 3" key="1">
    <citation type="submission" date="2019-04" db="EMBL/GenBank/DDBJ databases">
        <title>Draft genome of the big-headed turtle Platysternon megacephalum.</title>
        <authorList>
            <person name="Gong S."/>
        </authorList>
    </citation>
    <scope>NUCLEOTIDE SEQUENCE [LARGE SCALE GENOMIC DNA]</scope>
    <source>
        <strain evidence="2">DO16091913</strain>
        <tissue evidence="2">Muscle</tissue>
    </source>
</reference>
<dbReference type="Proteomes" id="UP000297703">
    <property type="component" value="Unassembled WGS sequence"/>
</dbReference>
<organism evidence="2 3">
    <name type="scientific">Platysternon megacephalum</name>
    <name type="common">big-headed turtle</name>
    <dbReference type="NCBI Taxonomy" id="55544"/>
    <lineage>
        <taxon>Eukaryota</taxon>
        <taxon>Metazoa</taxon>
        <taxon>Chordata</taxon>
        <taxon>Craniata</taxon>
        <taxon>Vertebrata</taxon>
        <taxon>Euteleostomi</taxon>
        <taxon>Archelosauria</taxon>
        <taxon>Testudinata</taxon>
        <taxon>Testudines</taxon>
        <taxon>Cryptodira</taxon>
        <taxon>Durocryptodira</taxon>
        <taxon>Testudinoidea</taxon>
        <taxon>Platysternidae</taxon>
        <taxon>Platysternon</taxon>
    </lineage>
</organism>
<dbReference type="STRING" id="55544.A0A4D9E1C0"/>
<dbReference type="AlphaFoldDB" id="A0A4D9E1C0"/>
<sequence length="306" mass="31114">MYWPRAGKQPTQAGAMKLGRAACPSQLPSGSSPQPCPGRCPLPGQGLSEKPRGATPSAQPGPAALFTSRGSHAASSRFRVWAAGSSPAPAGPARAGCPPSRVAAQPGPRASPPAPGPSPLRPAASPRRPRPGRVPAGPCAGPRVRAGQGGGPAPSNLNVPLGRGRSLRRDGSDRAVRQEAPSGARPRLAPRPPCPAPWPQPPGSASHRARASRAPSPRGKAGVGGEDRVLVPGAPPRPFPGGALVRGQGRGRSRPHPIPPNAPRIRPRRPPLRSPRPAMRATPPPPRASGALCGAGELQLLPPSPL</sequence>
<feature type="compositionally biased region" description="Pro residues" evidence="1">
    <location>
        <begin position="189"/>
        <end position="202"/>
    </location>
</feature>
<feature type="region of interest" description="Disordered" evidence="1">
    <location>
        <begin position="1"/>
        <end position="306"/>
    </location>
</feature>
<feature type="compositionally biased region" description="Pro residues" evidence="1">
    <location>
        <begin position="109"/>
        <end position="120"/>
    </location>
</feature>
<name>A0A4D9E1C0_9SAUR</name>
<proteinExistence type="predicted"/>
<evidence type="ECO:0000256" key="1">
    <source>
        <dbReference type="SAM" id="MobiDB-lite"/>
    </source>
</evidence>
<protein>
    <submittedName>
        <fullName evidence="2">Kelch domain-containing protein 10</fullName>
    </submittedName>
</protein>
<comment type="caution">
    <text evidence="2">The sequence shown here is derived from an EMBL/GenBank/DDBJ whole genome shotgun (WGS) entry which is preliminary data.</text>
</comment>
<evidence type="ECO:0000313" key="3">
    <source>
        <dbReference type="Proteomes" id="UP000297703"/>
    </source>
</evidence>
<feature type="compositionally biased region" description="Low complexity" evidence="1">
    <location>
        <begin position="82"/>
        <end position="108"/>
    </location>
</feature>
<feature type="compositionally biased region" description="Low complexity" evidence="1">
    <location>
        <begin position="23"/>
        <end position="33"/>
    </location>
</feature>
<feature type="compositionally biased region" description="Low complexity" evidence="1">
    <location>
        <begin position="133"/>
        <end position="143"/>
    </location>
</feature>
<reference evidence="2 3" key="2">
    <citation type="submission" date="2019-04" db="EMBL/GenBank/DDBJ databases">
        <title>The genome sequence of big-headed turtle.</title>
        <authorList>
            <person name="Gong S."/>
        </authorList>
    </citation>
    <scope>NUCLEOTIDE SEQUENCE [LARGE SCALE GENOMIC DNA]</scope>
    <source>
        <strain evidence="2">DO16091913</strain>
        <tissue evidence="2">Muscle</tissue>
    </source>
</reference>